<dbReference type="InterPro" id="IPR013766">
    <property type="entry name" value="Thioredoxin_domain"/>
</dbReference>
<dbReference type="Pfam" id="PF00578">
    <property type="entry name" value="AhpC-TSA"/>
    <property type="match status" value="1"/>
</dbReference>
<dbReference type="KEGG" id="pmaw:MACH26_21990"/>
<gene>
    <name evidence="3" type="ORF">MACH26_21990</name>
</gene>
<dbReference type="PANTHER" id="PTHR42852">
    <property type="entry name" value="THIOL:DISULFIDE INTERCHANGE PROTEIN DSBE"/>
    <property type="match status" value="1"/>
</dbReference>
<evidence type="ECO:0000256" key="1">
    <source>
        <dbReference type="ARBA" id="ARBA00023284"/>
    </source>
</evidence>
<name>A0AA48KQN5_9ALTE</name>
<dbReference type="GO" id="GO:0016209">
    <property type="term" value="F:antioxidant activity"/>
    <property type="evidence" value="ECO:0007669"/>
    <property type="project" value="InterPro"/>
</dbReference>
<dbReference type="Gene3D" id="3.40.30.10">
    <property type="entry name" value="Glutaredoxin"/>
    <property type="match status" value="1"/>
</dbReference>
<dbReference type="PANTHER" id="PTHR42852:SF18">
    <property type="entry name" value="CHROMOSOME UNDETERMINED SCAFFOLD_47, WHOLE GENOME SHOTGUN SEQUENCE"/>
    <property type="match status" value="1"/>
</dbReference>
<proteinExistence type="predicted"/>
<dbReference type="EMBL" id="AP027272">
    <property type="protein sequence ID" value="BDX06678.1"/>
    <property type="molecule type" value="Genomic_DNA"/>
</dbReference>
<protein>
    <submittedName>
        <fullName evidence="3">Thioredoxin</fullName>
    </submittedName>
</protein>
<dbReference type="PROSITE" id="PS51352">
    <property type="entry name" value="THIOREDOXIN_2"/>
    <property type="match status" value="1"/>
</dbReference>
<sequence length="139" mass="16062">MVAGVVMFQNQKSDFKTIDGETWSWRELQGQWVVVNYFAEWCAPCLKEVPELNSFYRDSGFKLFAISYDGENDAQMQNIRKKYDMQFPIISAELQPQLPMQKPSALPATYIIDTQGKVRERLMGEQTKSSIVQAIKQLQ</sequence>
<dbReference type="InterPro" id="IPR017937">
    <property type="entry name" value="Thioredoxin_CS"/>
</dbReference>
<evidence type="ECO:0000313" key="3">
    <source>
        <dbReference type="EMBL" id="BDX06678.1"/>
    </source>
</evidence>
<dbReference type="InterPro" id="IPR036249">
    <property type="entry name" value="Thioredoxin-like_sf"/>
</dbReference>
<dbReference type="InterPro" id="IPR000866">
    <property type="entry name" value="AhpC/TSA"/>
</dbReference>
<keyword evidence="4" id="KW-1185">Reference proteome</keyword>
<feature type="domain" description="Thioredoxin" evidence="2">
    <location>
        <begin position="4"/>
        <end position="139"/>
    </location>
</feature>
<dbReference type="AlphaFoldDB" id="A0AA48KQN5"/>
<organism evidence="3 4">
    <name type="scientific">Planctobacterium marinum</name>
    <dbReference type="NCBI Taxonomy" id="1631968"/>
    <lineage>
        <taxon>Bacteria</taxon>
        <taxon>Pseudomonadati</taxon>
        <taxon>Pseudomonadota</taxon>
        <taxon>Gammaproteobacteria</taxon>
        <taxon>Alteromonadales</taxon>
        <taxon>Alteromonadaceae</taxon>
        <taxon>Planctobacterium</taxon>
    </lineage>
</organism>
<dbReference type="PROSITE" id="PS00194">
    <property type="entry name" value="THIOREDOXIN_1"/>
    <property type="match status" value="1"/>
</dbReference>
<evidence type="ECO:0000259" key="2">
    <source>
        <dbReference type="PROSITE" id="PS51352"/>
    </source>
</evidence>
<dbReference type="Proteomes" id="UP001333710">
    <property type="component" value="Chromosome"/>
</dbReference>
<reference evidence="3" key="1">
    <citation type="submission" date="2023-01" db="EMBL/GenBank/DDBJ databases">
        <title>Complete genome sequence of Planctobacterium marinum strain Dej080120_11.</title>
        <authorList>
            <person name="Ueki S."/>
            <person name="Maruyama F."/>
        </authorList>
    </citation>
    <scope>NUCLEOTIDE SEQUENCE</scope>
    <source>
        <strain evidence="3">Dej080120_11</strain>
    </source>
</reference>
<dbReference type="CDD" id="cd02966">
    <property type="entry name" value="TlpA_like_family"/>
    <property type="match status" value="1"/>
</dbReference>
<accession>A0AA48KQN5</accession>
<evidence type="ECO:0000313" key="4">
    <source>
        <dbReference type="Proteomes" id="UP001333710"/>
    </source>
</evidence>
<dbReference type="InterPro" id="IPR050553">
    <property type="entry name" value="Thioredoxin_ResA/DsbE_sf"/>
</dbReference>
<dbReference type="SUPFAM" id="SSF52833">
    <property type="entry name" value="Thioredoxin-like"/>
    <property type="match status" value="1"/>
</dbReference>
<keyword evidence="1" id="KW-0676">Redox-active center</keyword>
<dbReference type="GO" id="GO:0015036">
    <property type="term" value="F:disulfide oxidoreductase activity"/>
    <property type="evidence" value="ECO:0007669"/>
    <property type="project" value="UniProtKB-ARBA"/>
</dbReference>